<dbReference type="InterPro" id="IPR009057">
    <property type="entry name" value="Homeodomain-like_sf"/>
</dbReference>
<dbReference type="PATRIC" id="fig|136160.3.peg.4153"/>
<dbReference type="InterPro" id="IPR001647">
    <property type="entry name" value="HTH_TetR"/>
</dbReference>
<evidence type="ECO:0000256" key="2">
    <source>
        <dbReference type="PROSITE-ProRule" id="PRU00335"/>
    </source>
</evidence>
<dbReference type="GO" id="GO:0003677">
    <property type="term" value="F:DNA binding"/>
    <property type="evidence" value="ECO:0007669"/>
    <property type="project" value="UniProtKB-UniRule"/>
</dbReference>
<dbReference type="PROSITE" id="PS50977">
    <property type="entry name" value="HTH_TETR_2"/>
    <property type="match status" value="1"/>
</dbReference>
<dbReference type="EMBL" id="LILD01000003">
    <property type="protein sequence ID" value="KOO36898.1"/>
    <property type="molecule type" value="Genomic_DNA"/>
</dbReference>
<reference evidence="4" key="1">
    <citation type="submission" date="2015-08" db="EMBL/GenBank/DDBJ databases">
        <title>Complete DNA Sequence of Pseudomonas syringae pv. actinidiae, the Causal Agent of Kiwifruit Canker Disease.</title>
        <authorList>
            <person name="Rikkerink E.H.A."/>
            <person name="Fineran P.C."/>
        </authorList>
    </citation>
    <scope>NUCLEOTIDE SEQUENCE</scope>
    <source>
        <strain evidence="4">DSM 13666</strain>
    </source>
</reference>
<evidence type="ECO:0000256" key="1">
    <source>
        <dbReference type="ARBA" id="ARBA00023125"/>
    </source>
</evidence>
<feature type="DNA-binding region" description="H-T-H motif" evidence="2">
    <location>
        <begin position="29"/>
        <end position="48"/>
    </location>
</feature>
<feature type="domain" description="HTH tetR-type" evidence="3">
    <location>
        <begin position="6"/>
        <end position="66"/>
    </location>
</feature>
<comment type="caution">
    <text evidence="4">The sequence shown here is derived from an EMBL/GenBank/DDBJ whole genome shotgun (WGS) entry which is preliminary data.</text>
</comment>
<dbReference type="AlphaFoldDB" id="A0A0M0KER1"/>
<sequence length="190" mass="21731">MPPKKKFTKEDIIDSAFSIAKTEGIDKITIRKVADHLGSSSAPIYVNFEDVEELKHAVVQKIVQLSQQMIQKQKTGNPFRDIGLASLQMAKEYPVFVHDFMMKPNEYLQDYDEGMDLIQLMKQDPELEGFSEDELMTILLKMRAFQLGLTMMVANDLLPEDFTMENIIKLQDSLAEDVLTAAQVRKEKDL</sequence>
<protein>
    <submittedName>
        <fullName evidence="4">TetR family transcriptional regulator</fullName>
    </submittedName>
</protein>
<organism evidence="4">
    <name type="scientific">Halalkalibacterium halodurans</name>
    <name type="common">Bacillus halodurans</name>
    <dbReference type="NCBI Taxonomy" id="86665"/>
    <lineage>
        <taxon>Bacteria</taxon>
        <taxon>Bacillati</taxon>
        <taxon>Bacillota</taxon>
        <taxon>Bacilli</taxon>
        <taxon>Bacillales</taxon>
        <taxon>Bacillaceae</taxon>
        <taxon>Halalkalibacterium (ex Joshi et al. 2022)</taxon>
    </lineage>
</organism>
<gene>
    <name evidence="4" type="ORF">AMD02_16035</name>
</gene>
<evidence type="ECO:0000313" key="4">
    <source>
        <dbReference type="EMBL" id="KOO36898.1"/>
    </source>
</evidence>
<evidence type="ECO:0000259" key="3">
    <source>
        <dbReference type="PROSITE" id="PS50977"/>
    </source>
</evidence>
<keyword evidence="1 2" id="KW-0238">DNA-binding</keyword>
<dbReference type="Gene3D" id="1.10.357.10">
    <property type="entry name" value="Tetracycline Repressor, domain 2"/>
    <property type="match status" value="1"/>
</dbReference>
<name>A0A0M0KER1_ALKHA</name>
<proteinExistence type="predicted"/>
<accession>A0A0M0KER1</accession>
<dbReference type="SUPFAM" id="SSF46689">
    <property type="entry name" value="Homeodomain-like"/>
    <property type="match status" value="1"/>
</dbReference>